<dbReference type="GO" id="GO:0016787">
    <property type="term" value="F:hydrolase activity"/>
    <property type="evidence" value="ECO:0007669"/>
    <property type="project" value="UniProtKB-KW"/>
</dbReference>
<dbReference type="EC" id="3.-.-.-" evidence="4"/>
<comment type="caution">
    <text evidence="4">The sequence shown here is derived from an EMBL/GenBank/DDBJ whole genome shotgun (WGS) entry which is preliminary data.</text>
</comment>
<evidence type="ECO:0000313" key="5">
    <source>
        <dbReference type="Proteomes" id="UP001597319"/>
    </source>
</evidence>
<keyword evidence="2 4" id="KW-0378">Hydrolase</keyword>
<dbReference type="SUPFAM" id="SSF88713">
    <property type="entry name" value="Glycoside hydrolase/deacetylase"/>
    <property type="match status" value="1"/>
</dbReference>
<dbReference type="Proteomes" id="UP001597319">
    <property type="component" value="Unassembled WGS sequence"/>
</dbReference>
<sequence length="212" mass="24631">MDIIPTKTPNSVKLLFPNYTWDFYAKKGKKIYLTFDDGPIPDVTEFVLDQLQFFGAKATFFCIGENIKKHPNIFKKIIANEHSIGNHTMNHLKARKNKLDVYIENVFECEKKIAEHSIIENKLFRPPYGQLSKSKLTTLKNAGYKIILWDVLSKDWDKNTSPEECLHNVISNSKNGSIVVFHDSIKAYRNLQYALPKVLEYFTEKEYTFDSI</sequence>
<dbReference type="RefSeq" id="WP_378293909.1">
    <property type="nucleotide sequence ID" value="NZ_JBHULE010000019.1"/>
</dbReference>
<accession>A0ABW5LGT5</accession>
<dbReference type="PANTHER" id="PTHR10587">
    <property type="entry name" value="GLYCOSYL TRANSFERASE-RELATED"/>
    <property type="match status" value="1"/>
</dbReference>
<feature type="domain" description="NodB homology" evidence="3">
    <location>
        <begin position="29"/>
        <end position="210"/>
    </location>
</feature>
<dbReference type="InterPro" id="IPR050248">
    <property type="entry name" value="Polysacc_deacetylase_ArnD"/>
</dbReference>
<keyword evidence="5" id="KW-1185">Reference proteome</keyword>
<evidence type="ECO:0000313" key="4">
    <source>
        <dbReference type="EMBL" id="MFD2564063.1"/>
    </source>
</evidence>
<evidence type="ECO:0000256" key="2">
    <source>
        <dbReference type="ARBA" id="ARBA00022801"/>
    </source>
</evidence>
<dbReference type="InterPro" id="IPR011330">
    <property type="entry name" value="Glyco_hydro/deAcase_b/a-brl"/>
</dbReference>
<dbReference type="EMBL" id="JBHULE010000019">
    <property type="protein sequence ID" value="MFD2564063.1"/>
    <property type="molecule type" value="Genomic_DNA"/>
</dbReference>
<dbReference type="Pfam" id="PF01522">
    <property type="entry name" value="Polysacc_deac_1"/>
    <property type="match status" value="1"/>
</dbReference>
<dbReference type="CDD" id="cd10917">
    <property type="entry name" value="CE4_NodB_like_6s_7s"/>
    <property type="match status" value="1"/>
</dbReference>
<keyword evidence="1" id="KW-0479">Metal-binding</keyword>
<evidence type="ECO:0000259" key="3">
    <source>
        <dbReference type="PROSITE" id="PS51677"/>
    </source>
</evidence>
<gene>
    <name evidence="4" type="ORF">ACFSR1_15385</name>
</gene>
<organism evidence="4 5">
    <name type="scientific">Aquimarina rubra</name>
    <dbReference type="NCBI Taxonomy" id="1920033"/>
    <lineage>
        <taxon>Bacteria</taxon>
        <taxon>Pseudomonadati</taxon>
        <taxon>Bacteroidota</taxon>
        <taxon>Flavobacteriia</taxon>
        <taxon>Flavobacteriales</taxon>
        <taxon>Flavobacteriaceae</taxon>
        <taxon>Aquimarina</taxon>
    </lineage>
</organism>
<dbReference type="PROSITE" id="PS51677">
    <property type="entry name" value="NODB"/>
    <property type="match status" value="1"/>
</dbReference>
<dbReference type="Gene3D" id="3.20.20.370">
    <property type="entry name" value="Glycoside hydrolase/deacetylase"/>
    <property type="match status" value="1"/>
</dbReference>
<dbReference type="PANTHER" id="PTHR10587:SF133">
    <property type="entry name" value="CHITIN DEACETYLASE 1-RELATED"/>
    <property type="match status" value="1"/>
</dbReference>
<proteinExistence type="predicted"/>
<dbReference type="InterPro" id="IPR002509">
    <property type="entry name" value="NODB_dom"/>
</dbReference>
<name>A0ABW5LGT5_9FLAO</name>
<evidence type="ECO:0000256" key="1">
    <source>
        <dbReference type="ARBA" id="ARBA00022723"/>
    </source>
</evidence>
<protein>
    <submittedName>
        <fullName evidence="4">Polysaccharide deacetylase family protein</fullName>
        <ecNumber evidence="4">3.-.-.-</ecNumber>
    </submittedName>
</protein>
<reference evidence="5" key="1">
    <citation type="journal article" date="2019" name="Int. J. Syst. Evol. Microbiol.">
        <title>The Global Catalogue of Microorganisms (GCM) 10K type strain sequencing project: providing services to taxonomists for standard genome sequencing and annotation.</title>
        <authorList>
            <consortium name="The Broad Institute Genomics Platform"/>
            <consortium name="The Broad Institute Genome Sequencing Center for Infectious Disease"/>
            <person name="Wu L."/>
            <person name="Ma J."/>
        </authorList>
    </citation>
    <scope>NUCLEOTIDE SEQUENCE [LARGE SCALE GENOMIC DNA]</scope>
    <source>
        <strain evidence="5">KCTC 52274</strain>
    </source>
</reference>